<gene>
    <name evidence="1" type="ORF">KME65_10025</name>
</gene>
<sequence length="172" mass="19787">MTTANNHRVGDDNPSKFNVSVIMQQSPSDSPWLENSWEAVGLIAAGETLRESDAKSSQIHRKGVIARFLYSGFTLKLHRDECESYYYNLLSPQPHCYVVANLDDQGKPEPFLVSLSYDEAHAYLEGDETVYTVPMPAELYRWTEAFVLEHYTPKKRSKRKRADWKSSQQRPQ</sequence>
<dbReference type="Proteomes" id="UP000770889">
    <property type="component" value="Unassembled WGS sequence"/>
</dbReference>
<dbReference type="Pfam" id="PF11749">
    <property type="entry name" value="DUF3305"/>
    <property type="match status" value="1"/>
</dbReference>
<dbReference type="AlphaFoldDB" id="A0A944M8Z9"/>
<name>A0A944M8Z9_9GAMM</name>
<comment type="caution">
    <text evidence="1">The sequence shown here is derived from an EMBL/GenBank/DDBJ whole genome shotgun (WGS) entry which is preliminary data.</text>
</comment>
<accession>A0A944M8Z9</accession>
<reference evidence="1 2" key="1">
    <citation type="submission" date="2021-05" db="EMBL/GenBank/DDBJ databases">
        <title>Genetic and Functional Diversity in Clade A Lucinid endosymbionts from the Bahamas.</title>
        <authorList>
            <person name="Giani N.M."/>
            <person name="Engel A.S."/>
            <person name="Campbell B.J."/>
        </authorList>
    </citation>
    <scope>NUCLEOTIDE SEQUENCE [LARGE SCALE GENOMIC DNA]</scope>
    <source>
        <strain evidence="1">LUC16012Gg_MoonRockCtena</strain>
    </source>
</reference>
<evidence type="ECO:0000313" key="2">
    <source>
        <dbReference type="Proteomes" id="UP000770889"/>
    </source>
</evidence>
<dbReference type="InterPro" id="IPR021736">
    <property type="entry name" value="DUF3305"/>
</dbReference>
<dbReference type="EMBL" id="JAHHGM010000008">
    <property type="protein sequence ID" value="MBT2989290.1"/>
    <property type="molecule type" value="Genomic_DNA"/>
</dbReference>
<evidence type="ECO:0000313" key="1">
    <source>
        <dbReference type="EMBL" id="MBT2989290.1"/>
    </source>
</evidence>
<organism evidence="1 2">
    <name type="scientific">Candidatus Thiodiazotropha taylori</name>
    <dbReference type="NCBI Taxonomy" id="2792791"/>
    <lineage>
        <taxon>Bacteria</taxon>
        <taxon>Pseudomonadati</taxon>
        <taxon>Pseudomonadota</taxon>
        <taxon>Gammaproteobacteria</taxon>
        <taxon>Chromatiales</taxon>
        <taxon>Sedimenticolaceae</taxon>
        <taxon>Candidatus Thiodiazotropha</taxon>
    </lineage>
</organism>
<protein>
    <submittedName>
        <fullName evidence="1">DUF3305 domain-containing protein</fullName>
    </submittedName>
</protein>
<proteinExistence type="predicted"/>